<protein>
    <recommendedName>
        <fullName evidence="6">V-type proton ATPase subunit E</fullName>
    </recommendedName>
</protein>
<evidence type="ECO:0000313" key="5">
    <source>
        <dbReference type="Proteomes" id="UP000610862"/>
    </source>
</evidence>
<dbReference type="Gene3D" id="3.30.2320.30">
    <property type="entry name" value="ATP synthase, E subunit, C-terminal"/>
    <property type="match status" value="1"/>
</dbReference>
<keyword evidence="2" id="KW-0813">Transport</keyword>
<accession>A0A926E4Y2</accession>
<dbReference type="EMBL" id="JACRTA010000001">
    <property type="protein sequence ID" value="MBC8567268.1"/>
    <property type="molecule type" value="Genomic_DNA"/>
</dbReference>
<sequence length="189" mass="21368">MGSIAGILDVIVSDAEAEAMVTAEHGRNECMHVRHSFEQEARLKEERIIEEAVKKSRELKRRSLSKAETDVRNIILSARRTMMEKAFAAAEDKLIHLGKDEKKFLYERLITKYCSSDTVTVVLNKSDMNLLGSRLKVKGIDIRTKISHKEFSGGILIIEKDTEMDCTFNTVLKNVAGEMETDVASMLFE</sequence>
<dbReference type="InterPro" id="IPR002842">
    <property type="entry name" value="ATPase_V1_Esu"/>
</dbReference>
<dbReference type="GO" id="GO:0046961">
    <property type="term" value="F:proton-transporting ATPase activity, rotational mechanism"/>
    <property type="evidence" value="ECO:0007669"/>
    <property type="project" value="InterPro"/>
</dbReference>
<dbReference type="Pfam" id="PF01991">
    <property type="entry name" value="vATP-synt_E"/>
    <property type="match status" value="1"/>
</dbReference>
<name>A0A926E4Y2_9FIRM</name>
<evidence type="ECO:0000256" key="2">
    <source>
        <dbReference type="ARBA" id="ARBA00022448"/>
    </source>
</evidence>
<dbReference type="SUPFAM" id="SSF160527">
    <property type="entry name" value="V-type ATPase subunit E-like"/>
    <property type="match status" value="1"/>
</dbReference>
<dbReference type="InterPro" id="IPR038495">
    <property type="entry name" value="ATPase_E_C"/>
</dbReference>
<keyword evidence="5" id="KW-1185">Reference proteome</keyword>
<evidence type="ECO:0000256" key="1">
    <source>
        <dbReference type="ARBA" id="ARBA00005901"/>
    </source>
</evidence>
<dbReference type="RefSeq" id="WP_177269846.1">
    <property type="nucleotide sequence ID" value="NZ_JACRTA010000001.1"/>
</dbReference>
<dbReference type="Proteomes" id="UP000610862">
    <property type="component" value="Unassembled WGS sequence"/>
</dbReference>
<dbReference type="GO" id="GO:0033178">
    <property type="term" value="C:proton-transporting two-sector ATPase complex, catalytic domain"/>
    <property type="evidence" value="ECO:0007669"/>
    <property type="project" value="InterPro"/>
</dbReference>
<reference evidence="4" key="1">
    <citation type="submission" date="2020-08" db="EMBL/GenBank/DDBJ databases">
        <title>Genome public.</title>
        <authorList>
            <person name="Liu C."/>
            <person name="Sun Q."/>
        </authorList>
    </citation>
    <scope>NUCLEOTIDE SEQUENCE</scope>
    <source>
        <strain evidence="4">NSJ-24</strain>
    </source>
</reference>
<comment type="caution">
    <text evidence="4">The sequence shown here is derived from an EMBL/GenBank/DDBJ whole genome shotgun (WGS) entry which is preliminary data.</text>
</comment>
<organism evidence="4 5">
    <name type="scientific">Lentihominibacter hominis</name>
    <dbReference type="NCBI Taxonomy" id="2763645"/>
    <lineage>
        <taxon>Bacteria</taxon>
        <taxon>Bacillati</taxon>
        <taxon>Bacillota</taxon>
        <taxon>Clostridia</taxon>
        <taxon>Peptostreptococcales</taxon>
        <taxon>Anaerovoracaceae</taxon>
        <taxon>Lentihominibacter</taxon>
    </lineage>
</organism>
<proteinExistence type="inferred from homology"/>
<dbReference type="AlphaFoldDB" id="A0A926E4Y2"/>
<evidence type="ECO:0008006" key="6">
    <source>
        <dbReference type="Google" id="ProtNLM"/>
    </source>
</evidence>
<keyword evidence="3" id="KW-0406">Ion transport</keyword>
<evidence type="ECO:0000313" key="4">
    <source>
        <dbReference type="EMBL" id="MBC8567268.1"/>
    </source>
</evidence>
<evidence type="ECO:0000256" key="3">
    <source>
        <dbReference type="ARBA" id="ARBA00023065"/>
    </source>
</evidence>
<gene>
    <name evidence="4" type="ORF">H8692_00630</name>
</gene>
<comment type="similarity">
    <text evidence="1">Belongs to the V-ATPase E subunit family.</text>
</comment>